<proteinExistence type="predicted"/>
<feature type="modified residue" description="4-aspartylphosphate" evidence="6">
    <location>
        <position position="58"/>
    </location>
</feature>
<dbReference type="PANTHER" id="PTHR48111:SF22">
    <property type="entry name" value="REGULATOR OF RPOS"/>
    <property type="match status" value="1"/>
</dbReference>
<dbReference type="InterPro" id="IPR001789">
    <property type="entry name" value="Sig_transdc_resp-reg_receiver"/>
</dbReference>
<evidence type="ECO:0000256" key="4">
    <source>
        <dbReference type="ARBA" id="ARBA00023125"/>
    </source>
</evidence>
<accession>A0ABT5HX44</accession>
<dbReference type="Pfam" id="PF00486">
    <property type="entry name" value="Trans_reg_C"/>
    <property type="match status" value="1"/>
</dbReference>
<dbReference type="RefSeq" id="WP_272749100.1">
    <property type="nucleotide sequence ID" value="NZ_JAQQKX010000014.1"/>
</dbReference>
<dbReference type="SUPFAM" id="SSF52172">
    <property type="entry name" value="CheY-like"/>
    <property type="match status" value="1"/>
</dbReference>
<evidence type="ECO:0000256" key="1">
    <source>
        <dbReference type="ARBA" id="ARBA00022553"/>
    </source>
</evidence>
<dbReference type="InterPro" id="IPR001867">
    <property type="entry name" value="OmpR/PhoB-type_DNA-bd"/>
</dbReference>
<reference evidence="10 11" key="1">
    <citation type="submission" date="2023-01" db="EMBL/GenBank/DDBJ databases">
        <title>Novel species of the genus Asticcacaulis isolated from rivers.</title>
        <authorList>
            <person name="Lu H."/>
        </authorList>
    </citation>
    <scope>NUCLEOTIDE SEQUENCE [LARGE SCALE GENOMIC DNA]</scope>
    <source>
        <strain evidence="10 11">BYS171W</strain>
    </source>
</reference>
<evidence type="ECO:0000313" key="10">
    <source>
        <dbReference type="EMBL" id="MDC7684628.1"/>
    </source>
</evidence>
<feature type="domain" description="Response regulatory" evidence="8">
    <location>
        <begin position="9"/>
        <end position="123"/>
    </location>
</feature>
<keyword evidence="5" id="KW-0804">Transcription</keyword>
<evidence type="ECO:0000256" key="3">
    <source>
        <dbReference type="ARBA" id="ARBA00023015"/>
    </source>
</evidence>
<evidence type="ECO:0000256" key="5">
    <source>
        <dbReference type="ARBA" id="ARBA00023163"/>
    </source>
</evidence>
<keyword evidence="1 6" id="KW-0597">Phosphoprotein</keyword>
<evidence type="ECO:0000259" key="8">
    <source>
        <dbReference type="PROSITE" id="PS50110"/>
    </source>
</evidence>
<keyword evidence="11" id="KW-1185">Reference proteome</keyword>
<organism evidence="10 11">
    <name type="scientific">Asticcacaulis aquaticus</name>
    <dbReference type="NCBI Taxonomy" id="2984212"/>
    <lineage>
        <taxon>Bacteria</taxon>
        <taxon>Pseudomonadati</taxon>
        <taxon>Pseudomonadota</taxon>
        <taxon>Alphaproteobacteria</taxon>
        <taxon>Caulobacterales</taxon>
        <taxon>Caulobacteraceae</taxon>
        <taxon>Asticcacaulis</taxon>
    </lineage>
</organism>
<dbReference type="SMART" id="SM00448">
    <property type="entry name" value="REC"/>
    <property type="match status" value="1"/>
</dbReference>
<keyword evidence="4 7" id="KW-0238">DNA-binding</keyword>
<comment type="caution">
    <text evidence="10">The sequence shown here is derived from an EMBL/GenBank/DDBJ whole genome shotgun (WGS) entry which is preliminary data.</text>
</comment>
<gene>
    <name evidence="10" type="ORF">PQU92_15185</name>
</gene>
<name>A0ABT5HX44_9CAUL</name>
<evidence type="ECO:0000256" key="2">
    <source>
        <dbReference type="ARBA" id="ARBA00023012"/>
    </source>
</evidence>
<evidence type="ECO:0000256" key="7">
    <source>
        <dbReference type="PROSITE-ProRule" id="PRU01091"/>
    </source>
</evidence>
<dbReference type="InterPro" id="IPR039420">
    <property type="entry name" value="WalR-like"/>
</dbReference>
<dbReference type="PROSITE" id="PS50110">
    <property type="entry name" value="RESPONSE_REGULATORY"/>
    <property type="match status" value="1"/>
</dbReference>
<dbReference type="CDD" id="cd00383">
    <property type="entry name" value="trans_reg_C"/>
    <property type="match status" value="1"/>
</dbReference>
<sequence>MTTPTPSAHLLLIEDEADSARIIRETLEPEGFVVTWCTDGEKGLSEAGETAYDLIVLDRMLPGISGIEVLAQLRQAGVATPVLMLSALSRSENRVDGLEGGADDYLGKPFDAHELIARVKALLRRSKNQVHTAVMLFGDLELHVKSRTAYRAGKHLALSPKEYDILKLLMDHAGDTVTRDMLLQKVWKLNFDPQTNVIDVNMSRLRNRLEEGFTQPVLETVRGAGFRLLRVQTPKAG</sequence>
<evidence type="ECO:0000259" key="9">
    <source>
        <dbReference type="PROSITE" id="PS51755"/>
    </source>
</evidence>
<dbReference type="Proteomes" id="UP001214854">
    <property type="component" value="Unassembled WGS sequence"/>
</dbReference>
<dbReference type="Pfam" id="PF00072">
    <property type="entry name" value="Response_reg"/>
    <property type="match status" value="1"/>
</dbReference>
<dbReference type="SMART" id="SM00862">
    <property type="entry name" value="Trans_reg_C"/>
    <property type="match status" value="1"/>
</dbReference>
<keyword evidence="2" id="KW-0902">Two-component regulatory system</keyword>
<dbReference type="Gene3D" id="3.40.50.2300">
    <property type="match status" value="1"/>
</dbReference>
<dbReference type="Gene3D" id="6.10.250.690">
    <property type="match status" value="1"/>
</dbReference>
<feature type="DNA-binding region" description="OmpR/PhoB-type" evidence="7">
    <location>
        <begin position="132"/>
        <end position="230"/>
    </location>
</feature>
<dbReference type="PROSITE" id="PS51755">
    <property type="entry name" value="OMPR_PHOB"/>
    <property type="match status" value="1"/>
</dbReference>
<evidence type="ECO:0000313" key="11">
    <source>
        <dbReference type="Proteomes" id="UP001214854"/>
    </source>
</evidence>
<feature type="domain" description="OmpR/PhoB-type" evidence="9">
    <location>
        <begin position="132"/>
        <end position="230"/>
    </location>
</feature>
<keyword evidence="3" id="KW-0805">Transcription regulation</keyword>
<evidence type="ECO:0000256" key="6">
    <source>
        <dbReference type="PROSITE-ProRule" id="PRU00169"/>
    </source>
</evidence>
<dbReference type="PANTHER" id="PTHR48111">
    <property type="entry name" value="REGULATOR OF RPOS"/>
    <property type="match status" value="1"/>
</dbReference>
<dbReference type="Gene3D" id="1.10.10.10">
    <property type="entry name" value="Winged helix-like DNA-binding domain superfamily/Winged helix DNA-binding domain"/>
    <property type="match status" value="1"/>
</dbReference>
<protein>
    <submittedName>
        <fullName evidence="10">Response regulator transcription factor</fullName>
    </submittedName>
</protein>
<dbReference type="InterPro" id="IPR036388">
    <property type="entry name" value="WH-like_DNA-bd_sf"/>
</dbReference>
<dbReference type="InterPro" id="IPR011006">
    <property type="entry name" value="CheY-like_superfamily"/>
</dbReference>
<dbReference type="EMBL" id="JAQQKX010000014">
    <property type="protein sequence ID" value="MDC7684628.1"/>
    <property type="molecule type" value="Genomic_DNA"/>
</dbReference>